<dbReference type="RefSeq" id="WP_251809376.1">
    <property type="nucleotide sequence ID" value="NZ_CP166679.1"/>
</dbReference>
<proteinExistence type="predicted"/>
<dbReference type="Proteomes" id="UP001597532">
    <property type="component" value="Unassembled WGS sequence"/>
</dbReference>
<evidence type="ECO:0000313" key="2">
    <source>
        <dbReference type="Proteomes" id="UP001597532"/>
    </source>
</evidence>
<keyword evidence="2" id="KW-1185">Reference proteome</keyword>
<comment type="caution">
    <text evidence="1">The sequence shown here is derived from an EMBL/GenBank/DDBJ whole genome shotgun (WGS) entry which is preliminary data.</text>
</comment>
<name>A0ABW5VF09_9FLAO</name>
<dbReference type="InterPro" id="IPR025345">
    <property type="entry name" value="DUF4249"/>
</dbReference>
<reference evidence="2" key="1">
    <citation type="journal article" date="2019" name="Int. J. Syst. Evol. Microbiol.">
        <title>The Global Catalogue of Microorganisms (GCM) 10K type strain sequencing project: providing services to taxonomists for standard genome sequencing and annotation.</title>
        <authorList>
            <consortium name="The Broad Institute Genomics Platform"/>
            <consortium name="The Broad Institute Genome Sequencing Center for Infectious Disease"/>
            <person name="Wu L."/>
            <person name="Ma J."/>
        </authorList>
    </citation>
    <scope>NUCLEOTIDE SEQUENCE [LARGE SCALE GENOMIC DNA]</scope>
    <source>
        <strain evidence="2">KCTC 52924</strain>
    </source>
</reference>
<dbReference type="Pfam" id="PF14054">
    <property type="entry name" value="DUF4249"/>
    <property type="match status" value="1"/>
</dbReference>
<dbReference type="PROSITE" id="PS51257">
    <property type="entry name" value="PROKAR_LIPOPROTEIN"/>
    <property type="match status" value="1"/>
</dbReference>
<evidence type="ECO:0000313" key="1">
    <source>
        <dbReference type="EMBL" id="MFD2789547.1"/>
    </source>
</evidence>
<organism evidence="1 2">
    <name type="scientific">Arenibacter antarcticus</name>
    <dbReference type="NCBI Taxonomy" id="2040469"/>
    <lineage>
        <taxon>Bacteria</taxon>
        <taxon>Pseudomonadati</taxon>
        <taxon>Bacteroidota</taxon>
        <taxon>Flavobacteriia</taxon>
        <taxon>Flavobacteriales</taxon>
        <taxon>Flavobacteriaceae</taxon>
        <taxon>Arenibacter</taxon>
    </lineage>
</organism>
<gene>
    <name evidence="1" type="ORF">ACFS1K_07235</name>
</gene>
<accession>A0ABW5VF09</accession>
<dbReference type="EMBL" id="JBHUOK010000029">
    <property type="protein sequence ID" value="MFD2789547.1"/>
    <property type="molecule type" value="Genomic_DNA"/>
</dbReference>
<protein>
    <submittedName>
        <fullName evidence="1">DUF4249 family protein</fullName>
    </submittedName>
</protein>
<sequence>MRKLLFFILLFAIIGCQDVIDVELPTEDPRLVIDAVIRINDIFQPKTLVSVKARLSSSFFDSVQPAQLQGISISNTDNNTSINLEETEPGSGVYQTEWETEQLIEGNLELTLQHLDQTYRANTKFVPGVPIDSLKQGTSTLFREDETEVLVSFTDNGTRNDFYLFDFAFGEYLVTEDEFYQGQRFEFSFFYDKDLKNQKEVKISLLGVDKIFFNYMNQLIQLSGPVTGPFSTPAITVRGNIINITSPVNLNNAKVNNDNFALGYFAVCQTFSSTITINK</sequence>